<dbReference type="Proteomes" id="UP001629392">
    <property type="component" value="Unassembled WGS sequence"/>
</dbReference>
<dbReference type="Gene3D" id="3.40.605.10">
    <property type="entry name" value="Aldehyde Dehydrogenase, Chain A, domain 1"/>
    <property type="match status" value="1"/>
</dbReference>
<evidence type="ECO:0000256" key="1">
    <source>
        <dbReference type="ARBA" id="ARBA00023002"/>
    </source>
</evidence>
<sequence length="105" mass="11683">MKIPFIGVSRDSRHACSRAFHDGWRNTPGVLRAGLMHKLAALIEANTDRLSTIESTDNGKIVRETRPQMLWELVRTAMEIAAIATPCSVSRSVNHAALSRDAWRS</sequence>
<comment type="caution">
    <text evidence="3">The sequence shown here is derived from an EMBL/GenBank/DDBJ whole genome shotgun (WGS) entry which is preliminary data.</text>
</comment>
<dbReference type="InterPro" id="IPR016161">
    <property type="entry name" value="Ald_DH/histidinol_DH"/>
</dbReference>
<evidence type="ECO:0000259" key="2">
    <source>
        <dbReference type="Pfam" id="PF00171"/>
    </source>
</evidence>
<gene>
    <name evidence="3" type="ORF">PQQ73_15955</name>
</gene>
<proteinExistence type="predicted"/>
<keyword evidence="1" id="KW-0560">Oxidoreductase</keyword>
<accession>A0ABW9EG83</accession>
<dbReference type="SUPFAM" id="SSF53720">
    <property type="entry name" value="ALDH-like"/>
    <property type="match status" value="1"/>
</dbReference>
<reference evidence="3 4" key="1">
    <citation type="journal article" date="2024" name="Chem. Sci.">
        <title>Discovery of megapolipeptins by genome mining of a Burkholderiales bacteria collection.</title>
        <authorList>
            <person name="Paulo B.S."/>
            <person name="Recchia M.J.J."/>
            <person name="Lee S."/>
            <person name="Fergusson C.H."/>
            <person name="Romanowski S.B."/>
            <person name="Hernandez A."/>
            <person name="Krull N."/>
            <person name="Liu D.Y."/>
            <person name="Cavanagh H."/>
            <person name="Bos A."/>
            <person name="Gray C.A."/>
            <person name="Murphy B.T."/>
            <person name="Linington R.G."/>
            <person name="Eustaquio A.S."/>
        </authorList>
    </citation>
    <scope>NUCLEOTIDE SEQUENCE [LARGE SCALE GENOMIC DNA]</scope>
    <source>
        <strain evidence="3 4">RL17-350-BIC-E</strain>
    </source>
</reference>
<keyword evidence="4" id="KW-1185">Reference proteome</keyword>
<dbReference type="EMBL" id="JAQQCL010000010">
    <property type="protein sequence ID" value="MFM0717826.1"/>
    <property type="molecule type" value="Genomic_DNA"/>
</dbReference>
<feature type="domain" description="Aldehyde dehydrogenase" evidence="2">
    <location>
        <begin position="16"/>
        <end position="81"/>
    </location>
</feature>
<dbReference type="Pfam" id="PF00171">
    <property type="entry name" value="Aldedh"/>
    <property type="match status" value="1"/>
</dbReference>
<dbReference type="RefSeq" id="WP_408153620.1">
    <property type="nucleotide sequence ID" value="NZ_JAQQCL010000010.1"/>
</dbReference>
<protein>
    <submittedName>
        <fullName evidence="3">Aldehyde dehydrogenase family protein</fullName>
    </submittedName>
</protein>
<organism evidence="3 4">
    <name type="scientific">Paraburkholderia strydomiana</name>
    <dbReference type="NCBI Taxonomy" id="1245417"/>
    <lineage>
        <taxon>Bacteria</taxon>
        <taxon>Pseudomonadati</taxon>
        <taxon>Pseudomonadota</taxon>
        <taxon>Betaproteobacteria</taxon>
        <taxon>Burkholderiales</taxon>
        <taxon>Burkholderiaceae</taxon>
        <taxon>Paraburkholderia</taxon>
    </lineage>
</organism>
<evidence type="ECO:0000313" key="3">
    <source>
        <dbReference type="EMBL" id="MFM0717826.1"/>
    </source>
</evidence>
<dbReference type="InterPro" id="IPR016162">
    <property type="entry name" value="Ald_DH_N"/>
</dbReference>
<evidence type="ECO:0000313" key="4">
    <source>
        <dbReference type="Proteomes" id="UP001629392"/>
    </source>
</evidence>
<name>A0ABW9EG83_9BURK</name>
<dbReference type="InterPro" id="IPR015590">
    <property type="entry name" value="Aldehyde_DH_dom"/>
</dbReference>